<sequence>MRKLKILVPLFALVFLAAACNKQPQAPAEDTPGSEQSVTPAPPPTPAPSPAPTPAPAPTQTPQPKIVTVAITADGYSPSELTINKGDSVKFVNNDNRLHWPASAPHPTHTDYSEFDPKQGIAAGGSWAFTFDKTGTWKFHDHLNPARRGAITVE</sequence>
<protein>
    <recommendedName>
        <fullName evidence="3">EfeO-type cupredoxin-like domain-containing protein</fullName>
    </recommendedName>
</protein>
<keyword evidence="2" id="KW-0732">Signal</keyword>
<dbReference type="InterPro" id="IPR008972">
    <property type="entry name" value="Cupredoxin"/>
</dbReference>
<evidence type="ECO:0000259" key="3">
    <source>
        <dbReference type="Pfam" id="PF13473"/>
    </source>
</evidence>
<proteinExistence type="predicted"/>
<feature type="signal peptide" evidence="2">
    <location>
        <begin position="1"/>
        <end position="19"/>
    </location>
</feature>
<dbReference type="STRING" id="1817825.A2720_04330"/>
<evidence type="ECO:0000256" key="2">
    <source>
        <dbReference type="SAM" id="SignalP"/>
    </source>
</evidence>
<dbReference type="PANTHER" id="PTHR36507">
    <property type="entry name" value="BLL1555 PROTEIN"/>
    <property type="match status" value="1"/>
</dbReference>
<dbReference type="EMBL" id="MFEL01000018">
    <property type="protein sequence ID" value="OGE80759.1"/>
    <property type="molecule type" value="Genomic_DNA"/>
</dbReference>
<dbReference type="Gene3D" id="2.60.40.420">
    <property type="entry name" value="Cupredoxins - blue copper proteins"/>
    <property type="match status" value="1"/>
</dbReference>
<reference evidence="4 5" key="1">
    <citation type="journal article" date="2016" name="Nat. Commun.">
        <title>Thousands of microbial genomes shed light on interconnected biogeochemical processes in an aquifer system.</title>
        <authorList>
            <person name="Anantharaman K."/>
            <person name="Brown C.T."/>
            <person name="Hug L.A."/>
            <person name="Sharon I."/>
            <person name="Castelle C.J."/>
            <person name="Probst A.J."/>
            <person name="Thomas B.C."/>
            <person name="Singh A."/>
            <person name="Wilkins M.J."/>
            <person name="Karaoz U."/>
            <person name="Brodie E.L."/>
            <person name="Williams K.H."/>
            <person name="Hubbard S.S."/>
            <person name="Banfield J.F."/>
        </authorList>
    </citation>
    <scope>NUCLEOTIDE SEQUENCE [LARGE SCALE GENOMIC DNA]</scope>
</reference>
<dbReference type="PROSITE" id="PS51257">
    <property type="entry name" value="PROKAR_LIPOPROTEIN"/>
    <property type="match status" value="1"/>
</dbReference>
<feature type="region of interest" description="Disordered" evidence="1">
    <location>
        <begin position="24"/>
        <end position="65"/>
    </location>
</feature>
<name>A0A1F5NSW6_9BACT</name>
<dbReference type="Proteomes" id="UP000178892">
    <property type="component" value="Unassembled WGS sequence"/>
</dbReference>
<dbReference type="InterPro" id="IPR028096">
    <property type="entry name" value="EfeO_Cupredoxin"/>
</dbReference>
<dbReference type="PANTHER" id="PTHR36507:SF1">
    <property type="entry name" value="BLL1555 PROTEIN"/>
    <property type="match status" value="1"/>
</dbReference>
<dbReference type="InterPro" id="IPR052721">
    <property type="entry name" value="ET_Amicyanin"/>
</dbReference>
<feature type="chain" id="PRO_5009520199" description="EfeO-type cupredoxin-like domain-containing protein" evidence="2">
    <location>
        <begin position="20"/>
        <end position="154"/>
    </location>
</feature>
<evidence type="ECO:0000256" key="1">
    <source>
        <dbReference type="SAM" id="MobiDB-lite"/>
    </source>
</evidence>
<dbReference type="Pfam" id="PF13473">
    <property type="entry name" value="Cupredoxin_1"/>
    <property type="match status" value="1"/>
</dbReference>
<dbReference type="SUPFAM" id="SSF49503">
    <property type="entry name" value="Cupredoxins"/>
    <property type="match status" value="1"/>
</dbReference>
<dbReference type="AlphaFoldDB" id="A0A1F5NSW6"/>
<evidence type="ECO:0000313" key="4">
    <source>
        <dbReference type="EMBL" id="OGE80759.1"/>
    </source>
</evidence>
<feature type="compositionally biased region" description="Pro residues" evidence="1">
    <location>
        <begin position="40"/>
        <end position="61"/>
    </location>
</feature>
<comment type="caution">
    <text evidence="4">The sequence shown here is derived from an EMBL/GenBank/DDBJ whole genome shotgun (WGS) entry which is preliminary data.</text>
</comment>
<organism evidence="4 5">
    <name type="scientific">Candidatus Doudnabacteria bacterium RIFCSPHIGHO2_01_FULL_46_24</name>
    <dbReference type="NCBI Taxonomy" id="1817825"/>
    <lineage>
        <taxon>Bacteria</taxon>
        <taxon>Candidatus Doudnaibacteriota</taxon>
    </lineage>
</organism>
<evidence type="ECO:0000313" key="5">
    <source>
        <dbReference type="Proteomes" id="UP000178892"/>
    </source>
</evidence>
<feature type="domain" description="EfeO-type cupredoxin-like" evidence="3">
    <location>
        <begin position="60"/>
        <end position="153"/>
    </location>
</feature>
<gene>
    <name evidence="4" type="ORF">A2720_04330</name>
</gene>
<accession>A0A1F5NSW6</accession>